<reference evidence="2" key="2">
    <citation type="submission" date="2018-04" db="EMBL/GenBank/DDBJ databases">
        <title>OnivRS2 (Oryza nivara Reference Sequence Version 2).</title>
        <authorList>
            <person name="Zhang J."/>
            <person name="Kudrna D."/>
            <person name="Lee S."/>
            <person name="Talag J."/>
            <person name="Rajasekar S."/>
            <person name="Welchert J."/>
            <person name="Hsing Y.-I."/>
            <person name="Wing R.A."/>
        </authorList>
    </citation>
    <scope>NUCLEOTIDE SEQUENCE [LARGE SCALE GENOMIC DNA]</scope>
    <source>
        <strain evidence="2">SL10</strain>
    </source>
</reference>
<proteinExistence type="predicted"/>
<organism evidence="2">
    <name type="scientific">Oryza nivara</name>
    <name type="common">Indian wild rice</name>
    <name type="synonym">Oryza sativa f. spontanea</name>
    <dbReference type="NCBI Taxonomy" id="4536"/>
    <lineage>
        <taxon>Eukaryota</taxon>
        <taxon>Viridiplantae</taxon>
        <taxon>Streptophyta</taxon>
        <taxon>Embryophyta</taxon>
        <taxon>Tracheophyta</taxon>
        <taxon>Spermatophyta</taxon>
        <taxon>Magnoliopsida</taxon>
        <taxon>Liliopsida</taxon>
        <taxon>Poales</taxon>
        <taxon>Poaceae</taxon>
        <taxon>BOP clade</taxon>
        <taxon>Oryzoideae</taxon>
        <taxon>Oryzeae</taxon>
        <taxon>Oryzinae</taxon>
        <taxon>Oryza</taxon>
    </lineage>
</organism>
<dbReference type="EnsemblPlants" id="ONIVA03G24850.1">
    <property type="protein sequence ID" value="ONIVA03G24850.1"/>
    <property type="gene ID" value="ONIVA03G24850"/>
</dbReference>
<reference evidence="2" key="1">
    <citation type="submission" date="2015-04" db="UniProtKB">
        <authorList>
            <consortium name="EnsemblPlants"/>
        </authorList>
    </citation>
    <scope>IDENTIFICATION</scope>
    <source>
        <strain evidence="2">SL10</strain>
    </source>
</reference>
<name>A0A0E0GPP0_ORYNI</name>
<feature type="region of interest" description="Disordered" evidence="1">
    <location>
        <begin position="172"/>
        <end position="197"/>
    </location>
</feature>
<accession>A0A0E0GPP0</accession>
<protein>
    <submittedName>
        <fullName evidence="2">Uncharacterized protein</fullName>
    </submittedName>
</protein>
<dbReference type="Proteomes" id="UP000006591">
    <property type="component" value="Chromosome 3"/>
</dbReference>
<evidence type="ECO:0000313" key="2">
    <source>
        <dbReference type="EnsemblPlants" id="ONIVA03G24850.1"/>
    </source>
</evidence>
<keyword evidence="3" id="KW-1185">Reference proteome</keyword>
<evidence type="ECO:0000313" key="3">
    <source>
        <dbReference type="Proteomes" id="UP000006591"/>
    </source>
</evidence>
<dbReference type="HOGENOM" id="CLU_1039686_0_0_1"/>
<evidence type="ECO:0000256" key="1">
    <source>
        <dbReference type="SAM" id="MobiDB-lite"/>
    </source>
</evidence>
<sequence length="268" mass="29966">MPHQKKPSSFSLSSTRNLSYAEVVKFDQAKGKSQVNNLLVFKRLSDTKGDFLIHSTKASTEVLNFNQSKGKSQKDVLFQWGFLHSPSQGFIFRYENPTRACSTVFFAHFSESVSMPAITASFGLPFKFGLKFGVIWGFQLLPLFRHWSSKVAIVGRHVARSLQFASDESSLQNEIQATPKPRKQRQKGPISTENLRRSPRFLGQEKQDLAFDNPKKKSKVQPVRALLPAISKGVPPPVPVAQLQKIGVEKCGVLPKEVAEAKLLKAKK</sequence>
<dbReference type="Gramene" id="ONIVA03G24850.1">
    <property type="protein sequence ID" value="ONIVA03G24850.1"/>
    <property type="gene ID" value="ONIVA03G24850"/>
</dbReference>
<dbReference type="AlphaFoldDB" id="A0A0E0GPP0"/>